<proteinExistence type="inferred from homology"/>
<protein>
    <recommendedName>
        <fullName evidence="5">HTH lysR-type domain-containing protein</fullName>
    </recommendedName>
</protein>
<organism evidence="6 7">
    <name type="scientific">Kiloniella litopenaei</name>
    <dbReference type="NCBI Taxonomy" id="1549748"/>
    <lineage>
        <taxon>Bacteria</taxon>
        <taxon>Pseudomonadati</taxon>
        <taxon>Pseudomonadota</taxon>
        <taxon>Alphaproteobacteria</taxon>
        <taxon>Rhodospirillales</taxon>
        <taxon>Kiloniellaceae</taxon>
        <taxon>Kiloniella</taxon>
    </lineage>
</organism>
<evidence type="ECO:0000256" key="4">
    <source>
        <dbReference type="ARBA" id="ARBA00023163"/>
    </source>
</evidence>
<name>A0A0M2RAH1_9PROT</name>
<dbReference type="Proteomes" id="UP000034491">
    <property type="component" value="Unassembled WGS sequence"/>
</dbReference>
<accession>A0A0M2RAH1</accession>
<dbReference type="InterPro" id="IPR036390">
    <property type="entry name" value="WH_DNA-bd_sf"/>
</dbReference>
<evidence type="ECO:0000256" key="2">
    <source>
        <dbReference type="ARBA" id="ARBA00023015"/>
    </source>
</evidence>
<evidence type="ECO:0000313" key="7">
    <source>
        <dbReference type="Proteomes" id="UP000034491"/>
    </source>
</evidence>
<evidence type="ECO:0000259" key="5">
    <source>
        <dbReference type="PROSITE" id="PS50931"/>
    </source>
</evidence>
<feature type="domain" description="HTH lysR-type" evidence="5">
    <location>
        <begin position="7"/>
        <end position="64"/>
    </location>
</feature>
<sequence>MMKLDNLDLRQLRVFLTVADCGGFSQAQAELNIGISTISIQMSDLETRLGMRLCQRGRTGFSLTKEGERVYSAAKTLFSQIDGFNNEIHGLRQELSGKLLLGIADNLVTHPNASISRSLHHLFNMEGKIETAISILSPNLLEREVLDQRLDIAIGAFPRHLPGLHYQPLFTENQILYCSKKHPLFHINTDKFTPQDLAKYKVAQRGYTAGRPHPSNIKTTGSGALSYQMEGLVYLVLSGHFIAHLPDHLAKKWVESGDMKALNPQGLGYESTFELIIRAGTHPSPVLKAFKQCLLTSLGTEIKGGQLNAPS</sequence>
<dbReference type="Gene3D" id="1.10.10.10">
    <property type="entry name" value="Winged helix-like DNA-binding domain superfamily/Winged helix DNA-binding domain"/>
    <property type="match status" value="1"/>
</dbReference>
<keyword evidence="7" id="KW-1185">Reference proteome</keyword>
<keyword evidence="2" id="KW-0805">Transcription regulation</keyword>
<evidence type="ECO:0000256" key="3">
    <source>
        <dbReference type="ARBA" id="ARBA00023125"/>
    </source>
</evidence>
<dbReference type="STRING" id="1549748.WH95_09945"/>
<dbReference type="InterPro" id="IPR000847">
    <property type="entry name" value="LysR_HTH_N"/>
</dbReference>
<dbReference type="PANTHER" id="PTHR30126">
    <property type="entry name" value="HTH-TYPE TRANSCRIPTIONAL REGULATOR"/>
    <property type="match status" value="1"/>
</dbReference>
<comment type="caution">
    <text evidence="6">The sequence shown here is derived from an EMBL/GenBank/DDBJ whole genome shotgun (WGS) entry which is preliminary data.</text>
</comment>
<dbReference type="PROSITE" id="PS50931">
    <property type="entry name" value="HTH_LYSR"/>
    <property type="match status" value="1"/>
</dbReference>
<keyword evidence="4" id="KW-0804">Transcription</keyword>
<comment type="similarity">
    <text evidence="1">Belongs to the LysR transcriptional regulatory family.</text>
</comment>
<dbReference type="InterPro" id="IPR036388">
    <property type="entry name" value="WH-like_DNA-bd_sf"/>
</dbReference>
<dbReference type="GO" id="GO:0003700">
    <property type="term" value="F:DNA-binding transcription factor activity"/>
    <property type="evidence" value="ECO:0007669"/>
    <property type="project" value="InterPro"/>
</dbReference>
<dbReference type="InterPro" id="IPR005119">
    <property type="entry name" value="LysR_subst-bd"/>
</dbReference>
<evidence type="ECO:0000256" key="1">
    <source>
        <dbReference type="ARBA" id="ARBA00009437"/>
    </source>
</evidence>
<dbReference type="Gene3D" id="3.40.190.290">
    <property type="match status" value="1"/>
</dbReference>
<reference evidence="6 7" key="1">
    <citation type="submission" date="2015-03" db="EMBL/GenBank/DDBJ databases">
        <title>Genome sequence of Kiloniella sp. P1-1, isolated from the gut microflora of Pacific white shrimp, Penaeus vannamei.</title>
        <authorList>
            <person name="Shao Z."/>
            <person name="Wang L."/>
            <person name="Li X."/>
        </authorList>
    </citation>
    <scope>NUCLEOTIDE SEQUENCE [LARGE SCALE GENOMIC DNA]</scope>
    <source>
        <strain evidence="6 7">P1-1</strain>
    </source>
</reference>
<gene>
    <name evidence="6" type="ORF">WH95_09945</name>
</gene>
<dbReference type="GO" id="GO:0000976">
    <property type="term" value="F:transcription cis-regulatory region binding"/>
    <property type="evidence" value="ECO:0007669"/>
    <property type="project" value="TreeGrafter"/>
</dbReference>
<dbReference type="SUPFAM" id="SSF53850">
    <property type="entry name" value="Periplasmic binding protein-like II"/>
    <property type="match status" value="1"/>
</dbReference>
<dbReference type="Pfam" id="PF03466">
    <property type="entry name" value="LysR_substrate"/>
    <property type="match status" value="1"/>
</dbReference>
<dbReference type="Pfam" id="PF00126">
    <property type="entry name" value="HTH_1"/>
    <property type="match status" value="1"/>
</dbReference>
<keyword evidence="3" id="KW-0238">DNA-binding</keyword>
<dbReference type="PANTHER" id="PTHR30126:SF98">
    <property type="entry name" value="HTH-TYPE TRANSCRIPTIONAL ACTIVATOR BAUR"/>
    <property type="match status" value="1"/>
</dbReference>
<dbReference type="CDD" id="cd05466">
    <property type="entry name" value="PBP2_LTTR_substrate"/>
    <property type="match status" value="1"/>
</dbReference>
<dbReference type="SUPFAM" id="SSF46785">
    <property type="entry name" value="Winged helix' DNA-binding domain"/>
    <property type="match status" value="1"/>
</dbReference>
<evidence type="ECO:0000313" key="6">
    <source>
        <dbReference type="EMBL" id="KKJ76985.1"/>
    </source>
</evidence>
<dbReference type="EMBL" id="LANI01000006">
    <property type="protein sequence ID" value="KKJ76985.1"/>
    <property type="molecule type" value="Genomic_DNA"/>
</dbReference>
<dbReference type="FunFam" id="1.10.10.10:FF:000001">
    <property type="entry name" value="LysR family transcriptional regulator"/>
    <property type="match status" value="1"/>
</dbReference>
<dbReference type="AlphaFoldDB" id="A0A0M2RAH1"/>
<dbReference type="PATRIC" id="fig|1549748.8.peg.4033"/>